<keyword evidence="5" id="KW-0862">Zinc</keyword>
<name>A0A1E3NV85_WICAA</name>
<comment type="cofactor">
    <cofactor evidence="1">
        <name>Zn(2+)</name>
        <dbReference type="ChEBI" id="CHEBI:29105"/>
    </cofactor>
</comment>
<dbReference type="SUPFAM" id="SSF53187">
    <property type="entry name" value="Zn-dependent exopeptidases"/>
    <property type="match status" value="1"/>
</dbReference>
<evidence type="ECO:0000256" key="4">
    <source>
        <dbReference type="ARBA" id="ARBA00022801"/>
    </source>
</evidence>
<keyword evidence="4" id="KW-0378">Hydrolase</keyword>
<evidence type="ECO:0000256" key="2">
    <source>
        <dbReference type="ARBA" id="ARBA00006247"/>
    </source>
</evidence>
<keyword evidence="9" id="KW-1185">Reference proteome</keyword>
<dbReference type="PROSITE" id="PS00758">
    <property type="entry name" value="ARGE_DAPE_CPG2_1"/>
    <property type="match status" value="1"/>
</dbReference>
<sequence>MLFASLIVTCFSLLAAGSPLQFPLLSELYQYSPDHDLSKPKIDQLFELHKLLVQIPSVSYSEYEVSTKLADYLRSHQLSVDLQRVAENRYNVFAYKGYQNDTKVLLTSHIDTVPPFFPYKISKYGKRIYGRGSTDAKGSVAAQVISFLDLLENGDIKEGDLSLLFVVGEENGGHGMQYVNSNIDYHWETVIFGEPTENKLGVGHKGGYGGVLNVTGLASHSGYPELGINANTILVEFLSTLLSQKLPFDDLLGNSSLNIGEINGGVAANVIPDHAQAILSFRVASHLKFFQDLIPGLIKESKYRDRIEFFSTIGKGRGPVFFDYKIDGFESIVLGYGTDAFSLSRKQLKNKILYGPGSIHVAHGANEFVSTDDLIKAVEDYKKLVKYGLK</sequence>
<dbReference type="AlphaFoldDB" id="A0A1E3NV85"/>
<dbReference type="OrthoDB" id="3064516at2759"/>
<keyword evidence="3" id="KW-0479">Metal-binding</keyword>
<comment type="similarity">
    <text evidence="2">Belongs to the peptidase M20A family.</text>
</comment>
<evidence type="ECO:0000256" key="5">
    <source>
        <dbReference type="ARBA" id="ARBA00022833"/>
    </source>
</evidence>
<dbReference type="Gene3D" id="3.30.70.360">
    <property type="match status" value="1"/>
</dbReference>
<dbReference type="EMBL" id="KV454214">
    <property type="protein sequence ID" value="ODQ56940.1"/>
    <property type="molecule type" value="Genomic_DNA"/>
</dbReference>
<dbReference type="GO" id="GO:0016787">
    <property type="term" value="F:hydrolase activity"/>
    <property type="evidence" value="ECO:0007669"/>
    <property type="project" value="UniProtKB-KW"/>
</dbReference>
<evidence type="ECO:0000256" key="6">
    <source>
        <dbReference type="SAM" id="SignalP"/>
    </source>
</evidence>
<evidence type="ECO:0000259" key="7">
    <source>
        <dbReference type="Pfam" id="PF07687"/>
    </source>
</evidence>
<dbReference type="InterPro" id="IPR002933">
    <property type="entry name" value="Peptidase_M20"/>
</dbReference>
<protein>
    <recommendedName>
        <fullName evidence="7">Peptidase M20 dimerisation domain-containing protein</fullName>
    </recommendedName>
</protein>
<proteinExistence type="inferred from homology"/>
<dbReference type="InterPro" id="IPR036264">
    <property type="entry name" value="Bact_exopeptidase_dim_dom"/>
</dbReference>
<accession>A0A1E3NV85</accession>
<dbReference type="PANTHER" id="PTHR43808:SF8">
    <property type="entry name" value="PEPTIDASE M20 DIMERISATION DOMAIN-CONTAINING PROTEIN"/>
    <property type="match status" value="1"/>
</dbReference>
<dbReference type="PANTHER" id="PTHR43808">
    <property type="entry name" value="ACETYLORNITHINE DEACETYLASE"/>
    <property type="match status" value="1"/>
</dbReference>
<dbReference type="Proteomes" id="UP000094112">
    <property type="component" value="Unassembled WGS sequence"/>
</dbReference>
<evidence type="ECO:0000256" key="3">
    <source>
        <dbReference type="ARBA" id="ARBA00022723"/>
    </source>
</evidence>
<dbReference type="InterPro" id="IPR050072">
    <property type="entry name" value="Peptidase_M20A"/>
</dbReference>
<dbReference type="InterPro" id="IPR011650">
    <property type="entry name" value="Peptidase_M20_dimer"/>
</dbReference>
<keyword evidence="6" id="KW-0732">Signal</keyword>
<dbReference type="PROSITE" id="PS00759">
    <property type="entry name" value="ARGE_DAPE_CPG2_2"/>
    <property type="match status" value="1"/>
</dbReference>
<evidence type="ECO:0000256" key="1">
    <source>
        <dbReference type="ARBA" id="ARBA00001947"/>
    </source>
</evidence>
<dbReference type="Gene3D" id="3.40.630.10">
    <property type="entry name" value="Zn peptidases"/>
    <property type="match status" value="1"/>
</dbReference>
<feature type="domain" description="Peptidase M20 dimerisation" evidence="7">
    <location>
        <begin position="202"/>
        <end position="286"/>
    </location>
</feature>
<dbReference type="GeneID" id="30203217"/>
<dbReference type="GO" id="GO:0046872">
    <property type="term" value="F:metal ion binding"/>
    <property type="evidence" value="ECO:0007669"/>
    <property type="project" value="UniProtKB-KW"/>
</dbReference>
<organism evidence="8 9">
    <name type="scientific">Wickerhamomyces anomalus (strain ATCC 58044 / CBS 1984 / NCYC 433 / NRRL Y-366-8)</name>
    <name type="common">Yeast</name>
    <name type="synonym">Hansenula anomala</name>
    <dbReference type="NCBI Taxonomy" id="683960"/>
    <lineage>
        <taxon>Eukaryota</taxon>
        <taxon>Fungi</taxon>
        <taxon>Dikarya</taxon>
        <taxon>Ascomycota</taxon>
        <taxon>Saccharomycotina</taxon>
        <taxon>Saccharomycetes</taxon>
        <taxon>Phaffomycetales</taxon>
        <taxon>Wickerhamomycetaceae</taxon>
        <taxon>Wickerhamomyces</taxon>
    </lineage>
</organism>
<dbReference type="Pfam" id="PF07687">
    <property type="entry name" value="M20_dimer"/>
    <property type="match status" value="1"/>
</dbReference>
<dbReference type="SUPFAM" id="SSF55031">
    <property type="entry name" value="Bacterial exopeptidase dimerisation domain"/>
    <property type="match status" value="1"/>
</dbReference>
<reference evidence="8 9" key="1">
    <citation type="journal article" date="2016" name="Proc. Natl. Acad. Sci. U.S.A.">
        <title>Comparative genomics of biotechnologically important yeasts.</title>
        <authorList>
            <person name="Riley R."/>
            <person name="Haridas S."/>
            <person name="Wolfe K.H."/>
            <person name="Lopes M.R."/>
            <person name="Hittinger C.T."/>
            <person name="Goeker M."/>
            <person name="Salamov A.A."/>
            <person name="Wisecaver J.H."/>
            <person name="Long T.M."/>
            <person name="Calvey C.H."/>
            <person name="Aerts A.L."/>
            <person name="Barry K.W."/>
            <person name="Choi C."/>
            <person name="Clum A."/>
            <person name="Coughlan A.Y."/>
            <person name="Deshpande S."/>
            <person name="Douglass A.P."/>
            <person name="Hanson S.J."/>
            <person name="Klenk H.-P."/>
            <person name="LaButti K.M."/>
            <person name="Lapidus A."/>
            <person name="Lindquist E.A."/>
            <person name="Lipzen A.M."/>
            <person name="Meier-Kolthoff J.P."/>
            <person name="Ohm R.A."/>
            <person name="Otillar R.P."/>
            <person name="Pangilinan J.L."/>
            <person name="Peng Y."/>
            <person name="Rokas A."/>
            <person name="Rosa C.A."/>
            <person name="Scheuner C."/>
            <person name="Sibirny A.A."/>
            <person name="Slot J.C."/>
            <person name="Stielow J.B."/>
            <person name="Sun H."/>
            <person name="Kurtzman C.P."/>
            <person name="Blackwell M."/>
            <person name="Grigoriev I.V."/>
            <person name="Jeffries T.W."/>
        </authorList>
    </citation>
    <scope>NUCLEOTIDE SEQUENCE [LARGE SCALE GENOMIC DNA]</scope>
    <source>
        <strain evidence="9">ATCC 58044 / CBS 1984 / NCYC 433 / NRRL Y-366-8</strain>
    </source>
</reference>
<evidence type="ECO:0000313" key="9">
    <source>
        <dbReference type="Proteomes" id="UP000094112"/>
    </source>
</evidence>
<gene>
    <name evidence="8" type="ORF">WICANDRAFT_85919</name>
</gene>
<dbReference type="Pfam" id="PF01546">
    <property type="entry name" value="Peptidase_M20"/>
    <property type="match status" value="1"/>
</dbReference>
<dbReference type="RefSeq" id="XP_019036147.1">
    <property type="nucleotide sequence ID" value="XM_019185971.1"/>
</dbReference>
<feature type="signal peptide" evidence="6">
    <location>
        <begin position="1"/>
        <end position="17"/>
    </location>
</feature>
<evidence type="ECO:0000313" key="8">
    <source>
        <dbReference type="EMBL" id="ODQ56940.1"/>
    </source>
</evidence>
<dbReference type="InterPro" id="IPR001261">
    <property type="entry name" value="ArgE/DapE_CS"/>
</dbReference>
<dbReference type="STRING" id="683960.A0A1E3NV85"/>
<feature type="chain" id="PRO_5009133518" description="Peptidase M20 dimerisation domain-containing protein" evidence="6">
    <location>
        <begin position="18"/>
        <end position="390"/>
    </location>
</feature>